<evidence type="ECO:0000313" key="2">
    <source>
        <dbReference type="Proteomes" id="UP000012960"/>
    </source>
</evidence>
<accession>A0A804ICR1</accession>
<dbReference type="SUPFAM" id="SSF56672">
    <property type="entry name" value="DNA/RNA polymerases"/>
    <property type="match status" value="1"/>
</dbReference>
<evidence type="ECO:0000313" key="1">
    <source>
        <dbReference type="EnsemblPlants" id="Ma03_p16320.1"/>
    </source>
</evidence>
<dbReference type="EnsemblPlants" id="Ma03_t16320.1">
    <property type="protein sequence ID" value="Ma03_p16320.1"/>
    <property type="gene ID" value="Ma03_g16320"/>
</dbReference>
<name>A0A804ICR1_MUSAM</name>
<dbReference type="AlphaFoldDB" id="A0A804ICR1"/>
<organism evidence="1 2">
    <name type="scientific">Musa acuminata subsp. malaccensis</name>
    <name type="common">Wild banana</name>
    <name type="synonym">Musa malaccensis</name>
    <dbReference type="NCBI Taxonomy" id="214687"/>
    <lineage>
        <taxon>Eukaryota</taxon>
        <taxon>Viridiplantae</taxon>
        <taxon>Streptophyta</taxon>
        <taxon>Embryophyta</taxon>
        <taxon>Tracheophyta</taxon>
        <taxon>Spermatophyta</taxon>
        <taxon>Magnoliopsida</taxon>
        <taxon>Liliopsida</taxon>
        <taxon>Zingiberales</taxon>
        <taxon>Musaceae</taxon>
        <taxon>Musa</taxon>
    </lineage>
</organism>
<protein>
    <submittedName>
        <fullName evidence="1">Uncharacterized protein</fullName>
    </submittedName>
</protein>
<dbReference type="InterPro" id="IPR043502">
    <property type="entry name" value="DNA/RNA_pol_sf"/>
</dbReference>
<sequence>MLGISPEVAQHWLNIDPGARPVRQRPRKFAPDRLKAIVLVKKSNGSWKMCLLTFMDAFSGYNQI</sequence>
<reference evidence="1" key="1">
    <citation type="submission" date="2021-05" db="UniProtKB">
        <authorList>
            <consortium name="EnsemblPlants"/>
        </authorList>
    </citation>
    <scope>IDENTIFICATION</scope>
    <source>
        <strain evidence="1">subsp. malaccensis</strain>
    </source>
</reference>
<proteinExistence type="predicted"/>
<dbReference type="Gramene" id="Ma03_t16320.1">
    <property type="protein sequence ID" value="Ma03_p16320.1"/>
    <property type="gene ID" value="Ma03_g16320"/>
</dbReference>
<keyword evidence="2" id="KW-1185">Reference proteome</keyword>
<dbReference type="InParanoid" id="A0A804ICR1"/>
<dbReference type="Proteomes" id="UP000012960">
    <property type="component" value="Unplaced"/>
</dbReference>